<proteinExistence type="predicted"/>
<comment type="caution">
    <text evidence="1">The sequence shown here is derived from an EMBL/GenBank/DDBJ whole genome shotgun (WGS) entry which is preliminary data.</text>
</comment>
<name>A0A484GN95_SOUCH</name>
<sequence length="26" mass="2983">MSMAYHIDQYEVALENSAKGFLLKSH</sequence>
<accession>A0A484GN95</accession>
<organism evidence="1 2">
    <name type="scientific">Sousa chinensis</name>
    <name type="common">Indo-pacific humpbacked dolphin</name>
    <name type="synonym">Steno chinensis</name>
    <dbReference type="NCBI Taxonomy" id="103600"/>
    <lineage>
        <taxon>Eukaryota</taxon>
        <taxon>Metazoa</taxon>
        <taxon>Chordata</taxon>
        <taxon>Craniata</taxon>
        <taxon>Vertebrata</taxon>
        <taxon>Euteleostomi</taxon>
        <taxon>Mammalia</taxon>
        <taxon>Eutheria</taxon>
        <taxon>Laurasiatheria</taxon>
        <taxon>Artiodactyla</taxon>
        <taxon>Whippomorpha</taxon>
        <taxon>Cetacea</taxon>
        <taxon>Odontoceti</taxon>
        <taxon>Delphinidae</taxon>
        <taxon>Sousa</taxon>
    </lineage>
</organism>
<keyword evidence="2" id="KW-1185">Reference proteome</keyword>
<dbReference type="AlphaFoldDB" id="A0A484GN95"/>
<evidence type="ECO:0000313" key="2">
    <source>
        <dbReference type="Proteomes" id="UP000295264"/>
    </source>
</evidence>
<gene>
    <name evidence="1" type="ORF">DBR06_SOUSAS210078</name>
</gene>
<reference evidence="1 2" key="1">
    <citation type="journal article" date="2018" name="Genomics">
        <title>Molecular footprints of inshore aquatic adaptation in Indo-Pacific humpback dolphin (Sousa chinensis).</title>
        <authorList>
            <person name="Ming Y."/>
            <person name="Jian J."/>
            <person name="Yu F."/>
            <person name="Yu X."/>
            <person name="Wang J."/>
            <person name="Liu W."/>
        </authorList>
    </citation>
    <scope>NUCLEOTIDE SEQUENCE [LARGE SCALE GENOMIC DNA]</scope>
    <source>
        <strain evidence="1">MY-2018</strain>
        <tissue evidence="1">Skin</tissue>
    </source>
</reference>
<dbReference type="Proteomes" id="UP000295264">
    <property type="component" value="Unassembled WGS sequence"/>
</dbReference>
<dbReference type="EMBL" id="QWLN02005722">
    <property type="protein sequence ID" value="TEA36951.1"/>
    <property type="molecule type" value="Genomic_DNA"/>
</dbReference>
<evidence type="ECO:0000313" key="1">
    <source>
        <dbReference type="EMBL" id="TEA36951.1"/>
    </source>
</evidence>
<protein>
    <submittedName>
        <fullName evidence="1">Uncharacterized protein</fullName>
    </submittedName>
</protein>